<proteinExistence type="predicted"/>
<dbReference type="EMBL" id="HACG01052517">
    <property type="protein sequence ID" value="CEK99388.1"/>
    <property type="molecule type" value="Transcribed_RNA"/>
</dbReference>
<gene>
    <name evidence="1" type="primary">ORF221156</name>
</gene>
<sequence>LIVWSKKEENYLVSHEEAKATILEQYNAKWEKVTPNTKEDGYYHLSRIDKSSAPSTPTFNC</sequence>
<dbReference type="AlphaFoldDB" id="A0A0B7C2G6"/>
<organism evidence="1">
    <name type="scientific">Arion vulgaris</name>
    <dbReference type="NCBI Taxonomy" id="1028688"/>
    <lineage>
        <taxon>Eukaryota</taxon>
        <taxon>Metazoa</taxon>
        <taxon>Spiralia</taxon>
        <taxon>Lophotrochozoa</taxon>
        <taxon>Mollusca</taxon>
        <taxon>Gastropoda</taxon>
        <taxon>Heterobranchia</taxon>
        <taxon>Euthyneura</taxon>
        <taxon>Panpulmonata</taxon>
        <taxon>Eupulmonata</taxon>
        <taxon>Stylommatophora</taxon>
        <taxon>Helicina</taxon>
        <taxon>Arionoidea</taxon>
        <taxon>Arionidae</taxon>
        <taxon>Arion</taxon>
    </lineage>
</organism>
<reference evidence="1" key="1">
    <citation type="submission" date="2014-12" db="EMBL/GenBank/DDBJ databases">
        <title>Insight into the proteome of Arion vulgaris.</title>
        <authorList>
            <person name="Aradska J."/>
            <person name="Bulat T."/>
            <person name="Smidak R."/>
            <person name="Sarate P."/>
            <person name="Gangsoo J."/>
            <person name="Sialana F."/>
            <person name="Bilban M."/>
            <person name="Lubec G."/>
        </authorList>
    </citation>
    <scope>NUCLEOTIDE SEQUENCE</scope>
    <source>
        <tissue evidence="1">Skin</tissue>
    </source>
</reference>
<evidence type="ECO:0000313" key="1">
    <source>
        <dbReference type="EMBL" id="CEK99388.1"/>
    </source>
</evidence>
<feature type="non-terminal residue" evidence="1">
    <location>
        <position position="1"/>
    </location>
</feature>
<accession>A0A0B7C2G6</accession>
<name>A0A0B7C2G6_9EUPU</name>
<protein>
    <submittedName>
        <fullName evidence="1">Uncharacterized protein</fullName>
    </submittedName>
</protein>